<dbReference type="InterPro" id="IPR000644">
    <property type="entry name" value="CBS_dom"/>
</dbReference>
<evidence type="ECO:0000256" key="8">
    <source>
        <dbReference type="ARBA" id="ARBA00023214"/>
    </source>
</evidence>
<feature type="transmembrane region" description="Helical" evidence="11">
    <location>
        <begin position="162"/>
        <end position="186"/>
    </location>
</feature>
<feature type="transmembrane region" description="Helical" evidence="11">
    <location>
        <begin position="65"/>
        <end position="88"/>
    </location>
</feature>
<gene>
    <name evidence="13" type="ORF">I2H31_07240</name>
</gene>
<dbReference type="InterPro" id="IPR014743">
    <property type="entry name" value="Cl-channel_core"/>
</dbReference>
<feature type="transmembrane region" description="Helical" evidence="11">
    <location>
        <begin position="385"/>
        <end position="409"/>
    </location>
</feature>
<dbReference type="SUPFAM" id="SSF81340">
    <property type="entry name" value="Clc chloride channel"/>
    <property type="match status" value="1"/>
</dbReference>
<keyword evidence="4 11" id="KW-1133">Transmembrane helix</keyword>
<dbReference type="PANTHER" id="PTHR43427">
    <property type="entry name" value="CHLORIDE CHANNEL PROTEIN CLC-E"/>
    <property type="match status" value="1"/>
</dbReference>
<feature type="transmembrane region" description="Helical" evidence="11">
    <location>
        <begin position="273"/>
        <end position="291"/>
    </location>
</feature>
<feature type="transmembrane region" description="Helical" evidence="11">
    <location>
        <begin position="351"/>
        <end position="373"/>
    </location>
</feature>
<dbReference type="RefSeq" id="WP_196292318.1">
    <property type="nucleotide sequence ID" value="NZ_JADQDM010000002.1"/>
</dbReference>
<sequence length="595" mass="65158">MHHHAVHRLLRPLLVWRARHISERMYMLILSILVGGAAGLAAVLLKTCVRAQSQLLQSAVTEPNRVFALSVYPIVGITLTVLVTKYLLGGQLGRGIGPIIYNTAREGSIVPRSKLYSQMITAFLTVSFGGSAGTEAPISVTGAALGSNVGRVLHVDRRRRRLLTGCGAAAGVAAIFNSPIAGVLFAVETILLELPAQYFIPLLISSATATVISKALYAGQPFVLITTSWPVDAVPFYVLLGLFTAFFSVYMIRTYHWFEHFFERWPGLNWRKVLLGGLTLGGLIFLFPTLYGEGYNTVELLLRGHPEHITDASIFSVYQDNNPWLLLVLVVFSMLLKVVATSITVGSGGNGGMFGSSLFTGALAGFFFARLINLSGLIHIPEVHFVVLGMAGALAGVIHAPLTAIFLIAEITGGYALFVPLMLVSSSSYLITKYFEPYSVYTRKLTARGVDVYANRDRGLLAQLDPRQLLKTDFIPVRPSTTLGELVDIFRHSSRDLFPVVAAGGRLLGVVSLNSVRDALFDDAHYATTHVRELMKPVEAVVGPNDNLEHTLGLFDRHEFWALPVCEEDGRYLGFILKTDILARYRRQLIQESEA</sequence>
<keyword evidence="9" id="KW-0407">Ion channel</keyword>
<organism evidence="13 14">
    <name type="scientific">Hymenobacter ruricola</name>
    <dbReference type="NCBI Taxonomy" id="2791023"/>
    <lineage>
        <taxon>Bacteria</taxon>
        <taxon>Pseudomonadati</taxon>
        <taxon>Bacteroidota</taxon>
        <taxon>Cytophagia</taxon>
        <taxon>Cytophagales</taxon>
        <taxon>Hymenobacteraceae</taxon>
        <taxon>Hymenobacter</taxon>
    </lineage>
</organism>
<keyword evidence="6 11" id="KW-0472">Membrane</keyword>
<keyword evidence="3 11" id="KW-0812">Transmembrane</keyword>
<feature type="transmembrane region" description="Helical" evidence="11">
    <location>
        <begin position="415"/>
        <end position="435"/>
    </location>
</feature>
<feature type="transmembrane region" description="Helical" evidence="11">
    <location>
        <begin position="198"/>
        <end position="217"/>
    </location>
</feature>
<evidence type="ECO:0000256" key="7">
    <source>
        <dbReference type="ARBA" id="ARBA00023173"/>
    </source>
</evidence>
<evidence type="ECO:0000256" key="10">
    <source>
        <dbReference type="PROSITE-ProRule" id="PRU00703"/>
    </source>
</evidence>
<dbReference type="SUPFAM" id="SSF54631">
    <property type="entry name" value="CBS-domain pair"/>
    <property type="match status" value="1"/>
</dbReference>
<proteinExistence type="predicted"/>
<dbReference type="Gene3D" id="1.10.3080.10">
    <property type="entry name" value="Clc chloride channel"/>
    <property type="match status" value="1"/>
</dbReference>
<evidence type="ECO:0000256" key="9">
    <source>
        <dbReference type="ARBA" id="ARBA00023303"/>
    </source>
</evidence>
<name>A0ABS0I2Q6_9BACT</name>
<evidence type="ECO:0000313" key="14">
    <source>
        <dbReference type="Proteomes" id="UP000618931"/>
    </source>
</evidence>
<dbReference type="CDD" id="cd00400">
    <property type="entry name" value="Voltage_gated_ClC"/>
    <property type="match status" value="1"/>
</dbReference>
<dbReference type="EMBL" id="JADQDM010000002">
    <property type="protein sequence ID" value="MBF9220892.1"/>
    <property type="molecule type" value="Genomic_DNA"/>
</dbReference>
<feature type="transmembrane region" description="Helical" evidence="11">
    <location>
        <begin position="25"/>
        <end position="45"/>
    </location>
</feature>
<evidence type="ECO:0000256" key="2">
    <source>
        <dbReference type="ARBA" id="ARBA00022448"/>
    </source>
</evidence>
<dbReference type="Pfam" id="PF00571">
    <property type="entry name" value="CBS"/>
    <property type="match status" value="2"/>
</dbReference>
<dbReference type="PROSITE" id="PS51371">
    <property type="entry name" value="CBS"/>
    <property type="match status" value="2"/>
</dbReference>
<dbReference type="Gene3D" id="3.10.580.10">
    <property type="entry name" value="CBS-domain"/>
    <property type="match status" value="1"/>
</dbReference>
<dbReference type="CDD" id="cd02205">
    <property type="entry name" value="CBS_pair_SF"/>
    <property type="match status" value="1"/>
</dbReference>
<evidence type="ECO:0000256" key="1">
    <source>
        <dbReference type="ARBA" id="ARBA00004141"/>
    </source>
</evidence>
<keyword evidence="7" id="KW-0869">Chloride channel</keyword>
<evidence type="ECO:0000256" key="4">
    <source>
        <dbReference type="ARBA" id="ARBA00022989"/>
    </source>
</evidence>
<evidence type="ECO:0000256" key="5">
    <source>
        <dbReference type="ARBA" id="ARBA00023065"/>
    </source>
</evidence>
<keyword evidence="2" id="KW-0813">Transport</keyword>
<dbReference type="Pfam" id="PF00654">
    <property type="entry name" value="Voltage_CLC"/>
    <property type="match status" value="1"/>
</dbReference>
<dbReference type="Proteomes" id="UP000618931">
    <property type="component" value="Unassembled WGS sequence"/>
</dbReference>
<dbReference type="InterPro" id="IPR050368">
    <property type="entry name" value="ClC-type_chloride_channel"/>
</dbReference>
<evidence type="ECO:0000256" key="3">
    <source>
        <dbReference type="ARBA" id="ARBA00022692"/>
    </source>
</evidence>
<dbReference type="PRINTS" id="PR00762">
    <property type="entry name" value="CLCHANNEL"/>
</dbReference>
<evidence type="ECO:0000259" key="12">
    <source>
        <dbReference type="PROSITE" id="PS51371"/>
    </source>
</evidence>
<keyword evidence="5" id="KW-0406">Ion transport</keyword>
<feature type="transmembrane region" description="Helical" evidence="11">
    <location>
        <begin position="229"/>
        <end position="253"/>
    </location>
</feature>
<keyword evidence="14" id="KW-1185">Reference proteome</keyword>
<feature type="domain" description="CBS" evidence="12">
    <location>
        <begin position="535"/>
        <end position="592"/>
    </location>
</feature>
<dbReference type="InterPro" id="IPR001807">
    <property type="entry name" value="ClC"/>
</dbReference>
<feature type="domain" description="CBS" evidence="12">
    <location>
        <begin position="470"/>
        <end position="528"/>
    </location>
</feature>
<dbReference type="SMART" id="SM00116">
    <property type="entry name" value="CBS"/>
    <property type="match status" value="2"/>
</dbReference>
<evidence type="ECO:0000256" key="11">
    <source>
        <dbReference type="SAM" id="Phobius"/>
    </source>
</evidence>
<dbReference type="PANTHER" id="PTHR43427:SF6">
    <property type="entry name" value="CHLORIDE CHANNEL PROTEIN CLC-E"/>
    <property type="match status" value="1"/>
</dbReference>
<evidence type="ECO:0000313" key="13">
    <source>
        <dbReference type="EMBL" id="MBF9220892.1"/>
    </source>
</evidence>
<reference evidence="13 14" key="1">
    <citation type="submission" date="2020-11" db="EMBL/GenBank/DDBJ databases">
        <authorList>
            <person name="Kim M.K."/>
        </authorList>
    </citation>
    <scope>NUCLEOTIDE SEQUENCE [LARGE SCALE GENOMIC DNA]</scope>
    <source>
        <strain evidence="13 14">BT662</strain>
    </source>
</reference>
<keyword evidence="10" id="KW-0129">CBS domain</keyword>
<accession>A0ABS0I2Q6</accession>
<protein>
    <submittedName>
        <fullName evidence="13">Chloride channel protein</fullName>
    </submittedName>
</protein>
<evidence type="ECO:0000256" key="6">
    <source>
        <dbReference type="ARBA" id="ARBA00023136"/>
    </source>
</evidence>
<comment type="subcellular location">
    <subcellularLocation>
        <location evidence="1">Membrane</location>
        <topology evidence="1">Multi-pass membrane protein</topology>
    </subcellularLocation>
</comment>
<feature type="transmembrane region" description="Helical" evidence="11">
    <location>
        <begin position="324"/>
        <end position="345"/>
    </location>
</feature>
<comment type="caution">
    <text evidence="13">The sequence shown here is derived from an EMBL/GenBank/DDBJ whole genome shotgun (WGS) entry which is preliminary data.</text>
</comment>
<keyword evidence="8" id="KW-0868">Chloride</keyword>
<dbReference type="InterPro" id="IPR046342">
    <property type="entry name" value="CBS_dom_sf"/>
</dbReference>